<proteinExistence type="predicted"/>
<accession>A0AAQ0BW39</accession>
<dbReference type="EMBL" id="CP066065">
    <property type="protein sequence ID" value="QQC44110.1"/>
    <property type="molecule type" value="Genomic_DNA"/>
</dbReference>
<organism evidence="1 2">
    <name type="scientific">Schaalia meyeri</name>
    <dbReference type="NCBI Taxonomy" id="52773"/>
    <lineage>
        <taxon>Bacteria</taxon>
        <taxon>Bacillati</taxon>
        <taxon>Actinomycetota</taxon>
        <taxon>Actinomycetes</taxon>
        <taxon>Actinomycetales</taxon>
        <taxon>Actinomycetaceae</taxon>
        <taxon>Schaalia</taxon>
    </lineage>
</organism>
<dbReference type="RefSeq" id="WP_050695064.1">
    <property type="nucleotide sequence ID" value="NZ_CP012072.1"/>
</dbReference>
<evidence type="ECO:0000313" key="1">
    <source>
        <dbReference type="EMBL" id="QQC44110.1"/>
    </source>
</evidence>
<reference evidence="1 2" key="1">
    <citation type="submission" date="2020-12" db="EMBL/GenBank/DDBJ databases">
        <title>FDA dAtabase for Regulatory Grade micrObial Sequences (FDA-ARGOS): Supporting development and validation of Infectious Disease Dx tests.</title>
        <authorList>
            <person name="Sproer C."/>
            <person name="Gronow S."/>
            <person name="Severitt S."/>
            <person name="Schroder I."/>
            <person name="Tallon L."/>
            <person name="Sadzewicz L."/>
            <person name="Zhao X."/>
            <person name="Boylan J."/>
            <person name="Ott S."/>
            <person name="Bowen H."/>
            <person name="Vavikolanu K."/>
            <person name="Mehta A."/>
            <person name="Aluvathingal J."/>
            <person name="Nadendla S."/>
            <person name="Lowell S."/>
            <person name="Myers T."/>
            <person name="Yan Y."/>
            <person name="Sichtig H."/>
        </authorList>
    </citation>
    <scope>NUCLEOTIDE SEQUENCE [LARGE SCALE GENOMIC DNA]</scope>
    <source>
        <strain evidence="1 2">FDAARGOS_985</strain>
    </source>
</reference>
<gene>
    <name evidence="1" type="ORF">I6H42_01380</name>
</gene>
<dbReference type="KEGG" id="amy:ADJ76_05085"/>
<dbReference type="AlphaFoldDB" id="A0AAQ0BW39"/>
<name>A0AAQ0BW39_9ACTO</name>
<keyword evidence="2" id="KW-1185">Reference proteome</keyword>
<evidence type="ECO:0000313" key="2">
    <source>
        <dbReference type="Proteomes" id="UP000595220"/>
    </source>
</evidence>
<dbReference type="Proteomes" id="UP000595220">
    <property type="component" value="Chromosome"/>
</dbReference>
<protein>
    <submittedName>
        <fullName evidence="1">Anti-sigma factor</fullName>
    </submittedName>
</protein>
<sequence length="99" mass="10932">MSANITCQQVLDALFALIDCEECDQRSDLIDQGAVPGPDARVRALMREHIAACPHCADALDAERHLRVLLRDCIEAEEAPPHLRARIVASLTSVSVTWR</sequence>